<comment type="caution">
    <text evidence="2">The sequence shown here is derived from an EMBL/GenBank/DDBJ whole genome shotgun (WGS) entry which is preliminary data.</text>
</comment>
<feature type="transmembrane region" description="Helical" evidence="1">
    <location>
        <begin position="16"/>
        <end position="34"/>
    </location>
</feature>
<evidence type="ECO:0000313" key="3">
    <source>
        <dbReference type="Proteomes" id="UP001066276"/>
    </source>
</evidence>
<sequence>MFILTTVHVAQPMSRLCLRLAFGVLCLYCVFSFYLDSQAFLWHLSECCSISVAWAFDFISLHSLREGAVLLRVARDLVLCEAGAWWRAQAWRLGVPSRVGQEATIQRAADSPCAFQVELPQGGVSMGCKAAWGKSVGTLPATEDDRLRAERSRRPDAA</sequence>
<evidence type="ECO:0008006" key="4">
    <source>
        <dbReference type="Google" id="ProtNLM"/>
    </source>
</evidence>
<dbReference type="AlphaFoldDB" id="A0AAV7NSW4"/>
<keyword evidence="1" id="KW-0812">Transmembrane</keyword>
<evidence type="ECO:0000313" key="2">
    <source>
        <dbReference type="EMBL" id="KAJ1119181.1"/>
    </source>
</evidence>
<accession>A0AAV7NSW4</accession>
<keyword evidence="1" id="KW-1133">Transmembrane helix</keyword>
<proteinExistence type="predicted"/>
<protein>
    <recommendedName>
        <fullName evidence="4">Secreted protein</fullName>
    </recommendedName>
</protein>
<keyword evidence="3" id="KW-1185">Reference proteome</keyword>
<organism evidence="2 3">
    <name type="scientific">Pleurodeles waltl</name>
    <name type="common">Iberian ribbed newt</name>
    <dbReference type="NCBI Taxonomy" id="8319"/>
    <lineage>
        <taxon>Eukaryota</taxon>
        <taxon>Metazoa</taxon>
        <taxon>Chordata</taxon>
        <taxon>Craniata</taxon>
        <taxon>Vertebrata</taxon>
        <taxon>Euteleostomi</taxon>
        <taxon>Amphibia</taxon>
        <taxon>Batrachia</taxon>
        <taxon>Caudata</taxon>
        <taxon>Salamandroidea</taxon>
        <taxon>Salamandridae</taxon>
        <taxon>Pleurodelinae</taxon>
        <taxon>Pleurodeles</taxon>
    </lineage>
</organism>
<keyword evidence="1" id="KW-0472">Membrane</keyword>
<dbReference type="Proteomes" id="UP001066276">
    <property type="component" value="Chromosome 8"/>
</dbReference>
<dbReference type="EMBL" id="JANPWB010000012">
    <property type="protein sequence ID" value="KAJ1119181.1"/>
    <property type="molecule type" value="Genomic_DNA"/>
</dbReference>
<gene>
    <name evidence="2" type="ORF">NDU88_007367</name>
</gene>
<reference evidence="2" key="1">
    <citation type="journal article" date="2022" name="bioRxiv">
        <title>Sequencing and chromosome-scale assembly of the giantPleurodeles waltlgenome.</title>
        <authorList>
            <person name="Brown T."/>
            <person name="Elewa A."/>
            <person name="Iarovenko S."/>
            <person name="Subramanian E."/>
            <person name="Araus A.J."/>
            <person name="Petzold A."/>
            <person name="Susuki M."/>
            <person name="Suzuki K.-i.T."/>
            <person name="Hayashi T."/>
            <person name="Toyoda A."/>
            <person name="Oliveira C."/>
            <person name="Osipova E."/>
            <person name="Leigh N.D."/>
            <person name="Simon A."/>
            <person name="Yun M.H."/>
        </authorList>
    </citation>
    <scope>NUCLEOTIDE SEQUENCE</scope>
    <source>
        <strain evidence="2">20211129_DDA</strain>
        <tissue evidence="2">Liver</tissue>
    </source>
</reference>
<name>A0AAV7NSW4_PLEWA</name>
<evidence type="ECO:0000256" key="1">
    <source>
        <dbReference type="SAM" id="Phobius"/>
    </source>
</evidence>